<dbReference type="AlphaFoldDB" id="A0A485PGU1"/>
<organism evidence="2 3">
    <name type="scientific">Lynx pardinus</name>
    <name type="common">Iberian lynx</name>
    <name type="synonym">Felis pardina</name>
    <dbReference type="NCBI Taxonomy" id="191816"/>
    <lineage>
        <taxon>Eukaryota</taxon>
        <taxon>Metazoa</taxon>
        <taxon>Chordata</taxon>
        <taxon>Craniata</taxon>
        <taxon>Vertebrata</taxon>
        <taxon>Euteleostomi</taxon>
        <taxon>Mammalia</taxon>
        <taxon>Eutheria</taxon>
        <taxon>Laurasiatheria</taxon>
        <taxon>Carnivora</taxon>
        <taxon>Feliformia</taxon>
        <taxon>Felidae</taxon>
        <taxon>Felinae</taxon>
        <taxon>Lynx</taxon>
    </lineage>
</organism>
<dbReference type="InterPro" id="IPR011993">
    <property type="entry name" value="PH-like_dom_sf"/>
</dbReference>
<dbReference type="Gene3D" id="2.30.29.30">
    <property type="entry name" value="Pleckstrin-homology domain (PH domain)/Phosphotyrosine-binding domain (PTB)"/>
    <property type="match status" value="1"/>
</dbReference>
<proteinExistence type="predicted"/>
<dbReference type="InterPro" id="IPR023362">
    <property type="entry name" value="PH-BEACH_dom"/>
</dbReference>
<dbReference type="EMBL" id="CAAGRJ010038127">
    <property type="protein sequence ID" value="VFV45861.1"/>
    <property type="molecule type" value="Genomic_DNA"/>
</dbReference>
<gene>
    <name evidence="2" type="ORF">LYPA_23C004576</name>
</gene>
<dbReference type="PROSITE" id="PS51783">
    <property type="entry name" value="PH_BEACH"/>
    <property type="match status" value="1"/>
</dbReference>
<name>A0A485PGU1_LYNPA</name>
<feature type="domain" description="BEACH-type PH" evidence="1">
    <location>
        <begin position="8"/>
        <end position="76"/>
    </location>
</feature>
<evidence type="ECO:0000313" key="3">
    <source>
        <dbReference type="Proteomes" id="UP000386466"/>
    </source>
</evidence>
<sequence length="76" mass="8554">MQAAELDEQHEKLVLSAECQLVTVVAVIPGLLEITTQHVYFYDGSAERVETEEGVSYWSWLEGHQGMACLWRGKGE</sequence>
<evidence type="ECO:0000259" key="1">
    <source>
        <dbReference type="PROSITE" id="PS51783"/>
    </source>
</evidence>
<keyword evidence="3" id="KW-1185">Reference proteome</keyword>
<accession>A0A485PGU1</accession>
<evidence type="ECO:0000313" key="2">
    <source>
        <dbReference type="EMBL" id="VFV45861.1"/>
    </source>
</evidence>
<reference evidence="2 3" key="1">
    <citation type="submission" date="2019-01" db="EMBL/GenBank/DDBJ databases">
        <authorList>
            <person name="Alioto T."/>
            <person name="Alioto T."/>
        </authorList>
    </citation>
    <scope>NUCLEOTIDE SEQUENCE [LARGE SCALE GENOMIC DNA]</scope>
</reference>
<dbReference type="Proteomes" id="UP000386466">
    <property type="component" value="Unassembled WGS sequence"/>
</dbReference>
<dbReference type="SUPFAM" id="SSF50729">
    <property type="entry name" value="PH domain-like"/>
    <property type="match status" value="1"/>
</dbReference>
<protein>
    <recommendedName>
        <fullName evidence="1">BEACH-type PH domain-containing protein</fullName>
    </recommendedName>
</protein>